<comment type="cofactor">
    <cofactor evidence="1">
        <name>Mg(2+)</name>
        <dbReference type="ChEBI" id="CHEBI:18420"/>
    </cofactor>
</comment>
<dbReference type="FunCoup" id="A0A0G4EBH0">
    <property type="interactions" value="507"/>
</dbReference>
<dbReference type="InterPro" id="IPR011009">
    <property type="entry name" value="Kinase-like_dom_sf"/>
</dbReference>
<dbReference type="GO" id="GO:0005524">
    <property type="term" value="F:ATP binding"/>
    <property type="evidence" value="ECO:0007669"/>
    <property type="project" value="UniProtKB-KW"/>
</dbReference>
<protein>
    <recommendedName>
        <fullName evidence="13">Serine/threonine-protein kinase RIO2</fullName>
        <ecNumber evidence="3">2.7.11.1</ecNumber>
    </recommendedName>
    <alternativeName>
        <fullName evidence="14">Serine/threonine-protein kinase rio2</fullName>
    </alternativeName>
</protein>
<keyword evidence="4" id="KW-0723">Serine/threonine-protein kinase</keyword>
<evidence type="ECO:0000256" key="4">
    <source>
        <dbReference type="ARBA" id="ARBA00022527"/>
    </source>
</evidence>
<dbReference type="FunFam" id="3.30.200.20:FF:000052">
    <property type="entry name" value="Serine/threonine-protein kinase RIO2"/>
    <property type="match status" value="1"/>
</dbReference>
<accession>A0A0G4EBH0</accession>
<comment type="catalytic activity">
    <reaction evidence="12">
        <text>L-seryl-[protein] + ATP = O-phospho-L-seryl-[protein] + ADP + H(+)</text>
        <dbReference type="Rhea" id="RHEA:17989"/>
        <dbReference type="Rhea" id="RHEA-COMP:9863"/>
        <dbReference type="Rhea" id="RHEA-COMP:11604"/>
        <dbReference type="ChEBI" id="CHEBI:15378"/>
        <dbReference type="ChEBI" id="CHEBI:29999"/>
        <dbReference type="ChEBI" id="CHEBI:30616"/>
        <dbReference type="ChEBI" id="CHEBI:83421"/>
        <dbReference type="ChEBI" id="CHEBI:456216"/>
        <dbReference type="EC" id="2.7.11.1"/>
    </reaction>
</comment>
<organism evidence="17 18">
    <name type="scientific">Vitrella brassicaformis (strain CCMP3155)</name>
    <dbReference type="NCBI Taxonomy" id="1169540"/>
    <lineage>
        <taxon>Eukaryota</taxon>
        <taxon>Sar</taxon>
        <taxon>Alveolata</taxon>
        <taxon>Colpodellida</taxon>
        <taxon>Vitrellaceae</taxon>
        <taxon>Vitrella</taxon>
    </lineage>
</organism>
<feature type="compositionally biased region" description="Acidic residues" evidence="15">
    <location>
        <begin position="357"/>
        <end position="370"/>
    </location>
</feature>
<dbReference type="GO" id="GO:0030688">
    <property type="term" value="C:preribosome, small subunit precursor"/>
    <property type="evidence" value="ECO:0007669"/>
    <property type="project" value="TreeGrafter"/>
</dbReference>
<feature type="compositionally biased region" description="Basic and acidic residues" evidence="15">
    <location>
        <begin position="408"/>
        <end position="430"/>
    </location>
</feature>
<evidence type="ECO:0000256" key="9">
    <source>
        <dbReference type="ARBA" id="ARBA00022840"/>
    </source>
</evidence>
<keyword evidence="18" id="KW-1185">Reference proteome</keyword>
<comment type="similarity">
    <text evidence="2">Belongs to the protein kinase superfamily. RIO-type Ser/Thr kinase family.</text>
</comment>
<name>A0A0G4EBH0_VITBC</name>
<dbReference type="SUPFAM" id="SSF56112">
    <property type="entry name" value="Protein kinase-like (PK-like)"/>
    <property type="match status" value="1"/>
</dbReference>
<dbReference type="InterPro" id="IPR030484">
    <property type="entry name" value="Rio2"/>
</dbReference>
<dbReference type="FunFam" id="1.10.10.10:FF:000053">
    <property type="entry name" value="Serine/threonine-protein kinase RIO2"/>
    <property type="match status" value="1"/>
</dbReference>
<feature type="compositionally biased region" description="Basic and acidic residues" evidence="15">
    <location>
        <begin position="501"/>
        <end position="515"/>
    </location>
</feature>
<sequence length="515" mass="58497">MRLDANVLRYLSKTDFRVLTAVEMGMKNHEVVPVPLIESIAKVKRAGIYKILQELLKHKLLAHDRKKYDGFKLTYLGYDFLALRALVHRGHIVGVGRRIGVGKESDIHLCVTGDGTVVCLKLHRLGRVSFRSIKRNRDYLQSRQSASWMYLSRLAAVKEFAYMKALHDNGFPVPQPIDTNRHAILMSFVQGYPMAQIRELRHPHAVLERLMQLIVRFAQSGLIHGDFNEFNVLIDNEENITVIDFPQIVPTTHLNAEMYFARDVDCIKTLFFRKFGIQVAEAPTFHEVVPPEELEELRRLTTREGRRGVMHANPLEADDEQLLSDVLAATRPDGDQSDEHSLSSRDLRSTEVGEELHPDEDGDGEEEDLPETDHRDSASPTPPFFDLHTWQGQDDPNDINNDGDDHENDNHDVHALSTRDDETGGNRGQEEAASEEGGADGSEGSSGDEDADVDGRECEDKPARISVWRPTARRHNADQLRSRVRQKAKRAGKGNYGQQKTSERRKLKTEMRDYM</sequence>
<keyword evidence="6" id="KW-0479">Metal-binding</keyword>
<dbReference type="InterPro" id="IPR036388">
    <property type="entry name" value="WH-like_DNA-bd_sf"/>
</dbReference>
<evidence type="ECO:0000256" key="11">
    <source>
        <dbReference type="ARBA" id="ARBA00047899"/>
    </source>
</evidence>
<dbReference type="PANTHER" id="PTHR45852">
    <property type="entry name" value="SER/THR-PROTEIN KINASE RIO2"/>
    <property type="match status" value="1"/>
</dbReference>
<evidence type="ECO:0000256" key="3">
    <source>
        <dbReference type="ARBA" id="ARBA00012513"/>
    </source>
</evidence>
<feature type="domain" description="RIO kinase" evidence="16">
    <location>
        <begin position="64"/>
        <end position="290"/>
    </location>
</feature>
<dbReference type="InterPro" id="IPR018935">
    <property type="entry name" value="RIO_kinase_CS"/>
</dbReference>
<dbReference type="SMART" id="SM00090">
    <property type="entry name" value="RIO"/>
    <property type="match status" value="1"/>
</dbReference>
<feature type="compositionally biased region" description="Basic residues" evidence="15">
    <location>
        <begin position="482"/>
        <end position="492"/>
    </location>
</feature>
<dbReference type="OrthoDB" id="10258631at2759"/>
<dbReference type="Gene3D" id="1.10.510.10">
    <property type="entry name" value="Transferase(Phosphotransferase) domain 1"/>
    <property type="match status" value="1"/>
</dbReference>
<reference evidence="17 18" key="1">
    <citation type="submission" date="2014-11" db="EMBL/GenBank/DDBJ databases">
        <authorList>
            <person name="Zhu J."/>
            <person name="Qi W."/>
            <person name="Song R."/>
        </authorList>
    </citation>
    <scope>NUCLEOTIDE SEQUENCE [LARGE SCALE GENOMIC DNA]</scope>
</reference>
<evidence type="ECO:0000256" key="12">
    <source>
        <dbReference type="ARBA" id="ARBA00048679"/>
    </source>
</evidence>
<dbReference type="OMA" id="ASSWPTW"/>
<dbReference type="GO" id="GO:0046872">
    <property type="term" value="F:metal ion binding"/>
    <property type="evidence" value="ECO:0007669"/>
    <property type="project" value="UniProtKB-KW"/>
</dbReference>
<feature type="region of interest" description="Disordered" evidence="15">
    <location>
        <begin position="331"/>
        <end position="515"/>
    </location>
</feature>
<evidence type="ECO:0000256" key="7">
    <source>
        <dbReference type="ARBA" id="ARBA00022741"/>
    </source>
</evidence>
<proteinExistence type="inferred from homology"/>
<dbReference type="GO" id="GO:0005829">
    <property type="term" value="C:cytosol"/>
    <property type="evidence" value="ECO:0007669"/>
    <property type="project" value="TreeGrafter"/>
</dbReference>
<feature type="compositionally biased region" description="Acidic residues" evidence="15">
    <location>
        <begin position="395"/>
        <end position="407"/>
    </location>
</feature>
<evidence type="ECO:0000256" key="5">
    <source>
        <dbReference type="ARBA" id="ARBA00022679"/>
    </source>
</evidence>
<dbReference type="GO" id="GO:0005634">
    <property type="term" value="C:nucleus"/>
    <property type="evidence" value="ECO:0007669"/>
    <property type="project" value="TreeGrafter"/>
</dbReference>
<evidence type="ECO:0000256" key="1">
    <source>
        <dbReference type="ARBA" id="ARBA00001946"/>
    </source>
</evidence>
<gene>
    <name evidence="17" type="ORF">Vbra_7071</name>
</gene>
<keyword evidence="8" id="KW-0418">Kinase</keyword>
<evidence type="ECO:0000256" key="10">
    <source>
        <dbReference type="ARBA" id="ARBA00022842"/>
    </source>
</evidence>
<evidence type="ECO:0000256" key="15">
    <source>
        <dbReference type="SAM" id="MobiDB-lite"/>
    </source>
</evidence>
<dbReference type="InterPro" id="IPR018934">
    <property type="entry name" value="RIO_dom"/>
</dbReference>
<dbReference type="EC" id="2.7.11.1" evidence="3"/>
<evidence type="ECO:0000256" key="2">
    <source>
        <dbReference type="ARBA" id="ARBA00009196"/>
    </source>
</evidence>
<dbReference type="SUPFAM" id="SSF46785">
    <property type="entry name" value="Winged helix' DNA-binding domain"/>
    <property type="match status" value="1"/>
</dbReference>
<dbReference type="Pfam" id="PF09202">
    <property type="entry name" value="Rio2_N"/>
    <property type="match status" value="1"/>
</dbReference>
<feature type="compositionally biased region" description="Basic and acidic residues" evidence="15">
    <location>
        <begin position="453"/>
        <end position="463"/>
    </location>
</feature>
<keyword evidence="10" id="KW-0460">Magnesium</keyword>
<evidence type="ECO:0000256" key="14">
    <source>
        <dbReference type="ARBA" id="ARBA00068837"/>
    </source>
</evidence>
<dbReference type="PANTHER" id="PTHR45852:SF1">
    <property type="entry name" value="SERINE_THREONINE-PROTEIN KINASE RIO2"/>
    <property type="match status" value="1"/>
</dbReference>
<dbReference type="VEuPathDB" id="CryptoDB:Vbra_7071"/>
<dbReference type="InterPro" id="IPR036390">
    <property type="entry name" value="WH_DNA-bd_sf"/>
</dbReference>
<dbReference type="GO" id="GO:0030490">
    <property type="term" value="P:maturation of SSU-rRNA"/>
    <property type="evidence" value="ECO:0007669"/>
    <property type="project" value="TreeGrafter"/>
</dbReference>
<dbReference type="InParanoid" id="A0A0G4EBH0"/>
<evidence type="ECO:0000313" key="18">
    <source>
        <dbReference type="Proteomes" id="UP000041254"/>
    </source>
</evidence>
<dbReference type="Proteomes" id="UP000041254">
    <property type="component" value="Unassembled WGS sequence"/>
</dbReference>
<dbReference type="AlphaFoldDB" id="A0A0G4EBH0"/>
<keyword evidence="5" id="KW-0808">Transferase</keyword>
<evidence type="ECO:0000256" key="8">
    <source>
        <dbReference type="ARBA" id="ARBA00022777"/>
    </source>
</evidence>
<feature type="compositionally biased region" description="Basic and acidic residues" evidence="15">
    <location>
        <begin position="332"/>
        <end position="356"/>
    </location>
</feature>
<evidence type="ECO:0000256" key="13">
    <source>
        <dbReference type="ARBA" id="ARBA00068353"/>
    </source>
</evidence>
<dbReference type="Gene3D" id="3.30.200.20">
    <property type="entry name" value="Phosphorylase Kinase, domain 1"/>
    <property type="match status" value="1"/>
</dbReference>
<keyword evidence="9" id="KW-0067">ATP-binding</keyword>
<evidence type="ECO:0000259" key="16">
    <source>
        <dbReference type="SMART" id="SM00090"/>
    </source>
</evidence>
<evidence type="ECO:0000313" key="17">
    <source>
        <dbReference type="EMBL" id="CEL93313.1"/>
    </source>
</evidence>
<keyword evidence="7" id="KW-0547">Nucleotide-binding</keyword>
<dbReference type="InterPro" id="IPR015285">
    <property type="entry name" value="RIO2_wHTH_N"/>
</dbReference>
<dbReference type="Gene3D" id="1.10.10.10">
    <property type="entry name" value="Winged helix-like DNA-binding domain superfamily/Winged helix DNA-binding domain"/>
    <property type="match status" value="1"/>
</dbReference>
<dbReference type="GO" id="GO:0004674">
    <property type="term" value="F:protein serine/threonine kinase activity"/>
    <property type="evidence" value="ECO:0007669"/>
    <property type="project" value="UniProtKB-KW"/>
</dbReference>
<dbReference type="InterPro" id="IPR000687">
    <property type="entry name" value="RIO_kinase"/>
</dbReference>
<dbReference type="PhylomeDB" id="A0A0G4EBH0"/>
<evidence type="ECO:0000256" key="6">
    <source>
        <dbReference type="ARBA" id="ARBA00022723"/>
    </source>
</evidence>
<comment type="catalytic activity">
    <reaction evidence="11">
        <text>L-threonyl-[protein] + ATP = O-phospho-L-threonyl-[protein] + ADP + H(+)</text>
        <dbReference type="Rhea" id="RHEA:46608"/>
        <dbReference type="Rhea" id="RHEA-COMP:11060"/>
        <dbReference type="Rhea" id="RHEA-COMP:11605"/>
        <dbReference type="ChEBI" id="CHEBI:15378"/>
        <dbReference type="ChEBI" id="CHEBI:30013"/>
        <dbReference type="ChEBI" id="CHEBI:30616"/>
        <dbReference type="ChEBI" id="CHEBI:61977"/>
        <dbReference type="ChEBI" id="CHEBI:456216"/>
        <dbReference type="EC" id="2.7.11.1"/>
    </reaction>
</comment>
<dbReference type="EMBL" id="CDMY01000153">
    <property type="protein sequence ID" value="CEL93313.1"/>
    <property type="molecule type" value="Genomic_DNA"/>
</dbReference>
<dbReference type="CDD" id="cd05144">
    <property type="entry name" value="RIO2_C"/>
    <property type="match status" value="1"/>
</dbReference>
<dbReference type="PROSITE" id="PS01245">
    <property type="entry name" value="RIO1"/>
    <property type="match status" value="1"/>
</dbReference>
<dbReference type="Pfam" id="PF01163">
    <property type="entry name" value="RIO1"/>
    <property type="match status" value="1"/>
</dbReference>
<dbReference type="STRING" id="1169540.A0A0G4EBH0"/>